<dbReference type="GeneID" id="63685177"/>
<protein>
    <submittedName>
        <fullName evidence="1">Uncharacterized protein</fullName>
    </submittedName>
</protein>
<dbReference type="Proteomes" id="UP000030653">
    <property type="component" value="Unassembled WGS sequence"/>
</dbReference>
<reference evidence="1 2" key="1">
    <citation type="journal article" date="2012" name="Science">
        <title>The Paleozoic origin of enzymatic lignin decomposition reconstructed from 31 fungal genomes.</title>
        <authorList>
            <person name="Floudas D."/>
            <person name="Binder M."/>
            <person name="Riley R."/>
            <person name="Barry K."/>
            <person name="Blanchette R.A."/>
            <person name="Henrissat B."/>
            <person name="Martinez A.T."/>
            <person name="Otillar R."/>
            <person name="Spatafora J.W."/>
            <person name="Yadav J.S."/>
            <person name="Aerts A."/>
            <person name="Benoit I."/>
            <person name="Boyd A."/>
            <person name="Carlson A."/>
            <person name="Copeland A."/>
            <person name="Coutinho P.M."/>
            <person name="de Vries R.P."/>
            <person name="Ferreira P."/>
            <person name="Findley K."/>
            <person name="Foster B."/>
            <person name="Gaskell J."/>
            <person name="Glotzer D."/>
            <person name="Gorecki P."/>
            <person name="Heitman J."/>
            <person name="Hesse C."/>
            <person name="Hori C."/>
            <person name="Igarashi K."/>
            <person name="Jurgens J.A."/>
            <person name="Kallen N."/>
            <person name="Kersten P."/>
            <person name="Kohler A."/>
            <person name="Kuees U."/>
            <person name="Kumar T.K.A."/>
            <person name="Kuo A."/>
            <person name="LaButti K."/>
            <person name="Larrondo L.F."/>
            <person name="Lindquist E."/>
            <person name="Ling A."/>
            <person name="Lombard V."/>
            <person name="Lucas S."/>
            <person name="Lundell T."/>
            <person name="Martin R."/>
            <person name="McLaughlin D.J."/>
            <person name="Morgenstern I."/>
            <person name="Morin E."/>
            <person name="Murat C."/>
            <person name="Nagy L.G."/>
            <person name="Nolan M."/>
            <person name="Ohm R.A."/>
            <person name="Patyshakuliyeva A."/>
            <person name="Rokas A."/>
            <person name="Ruiz-Duenas F.J."/>
            <person name="Sabat G."/>
            <person name="Salamov A."/>
            <person name="Samejima M."/>
            <person name="Schmutz J."/>
            <person name="Slot J.C."/>
            <person name="St John F."/>
            <person name="Stenlid J."/>
            <person name="Sun H."/>
            <person name="Sun S."/>
            <person name="Syed K."/>
            <person name="Tsang A."/>
            <person name="Wiebenga A."/>
            <person name="Young D."/>
            <person name="Pisabarro A."/>
            <person name="Eastwood D.C."/>
            <person name="Martin F."/>
            <person name="Cullen D."/>
            <person name="Grigoriev I.V."/>
            <person name="Hibbett D.S."/>
        </authorList>
    </citation>
    <scope>NUCLEOTIDE SEQUENCE [LARGE SCALE GENOMIC DNA]</scope>
    <source>
        <strain evidence="1 2">DJM-731 SS1</strain>
    </source>
</reference>
<dbReference type="HOGENOM" id="CLU_1294365_0_0_1"/>
<name>M5G8U5_DACPD</name>
<sequence length="213" mass="24127">MDFGILTFVHNSAPRRGDPRANQENPLSASCLETTNAQWDTTAQISASDSPAPPANEQLMDRLAQIQQTLIDGLARVDQRFDGIEGTLTGIEGTLTRIEGRVTHIEDTLTRELPVPRDGLRRVECMTAKTWNGRCNKKGVPRYARVPRDDHVAYNEIPDIQDFNRLRDADNVQVNQWLRFYGRSRHGTLAKKKFRLGRYIGLDRLQCNILLTG</sequence>
<dbReference type="Gene3D" id="1.20.5.2280">
    <property type="match status" value="1"/>
</dbReference>
<accession>M5G8U5</accession>
<gene>
    <name evidence="1" type="ORF">DACRYDRAFT_116012</name>
</gene>
<evidence type="ECO:0000313" key="2">
    <source>
        <dbReference type="Proteomes" id="UP000030653"/>
    </source>
</evidence>
<evidence type="ECO:0000313" key="1">
    <source>
        <dbReference type="EMBL" id="EJU02282.1"/>
    </source>
</evidence>
<dbReference type="AlphaFoldDB" id="M5G8U5"/>
<organism evidence="1 2">
    <name type="scientific">Dacryopinax primogenitus (strain DJM 731)</name>
    <name type="common">Brown rot fungus</name>
    <dbReference type="NCBI Taxonomy" id="1858805"/>
    <lineage>
        <taxon>Eukaryota</taxon>
        <taxon>Fungi</taxon>
        <taxon>Dikarya</taxon>
        <taxon>Basidiomycota</taxon>
        <taxon>Agaricomycotina</taxon>
        <taxon>Dacrymycetes</taxon>
        <taxon>Dacrymycetales</taxon>
        <taxon>Dacrymycetaceae</taxon>
        <taxon>Dacryopinax</taxon>
    </lineage>
</organism>
<dbReference type="RefSeq" id="XP_040629179.1">
    <property type="nucleotide sequence ID" value="XM_040770115.1"/>
</dbReference>
<proteinExistence type="predicted"/>
<keyword evidence="2" id="KW-1185">Reference proteome</keyword>
<dbReference type="EMBL" id="JH795862">
    <property type="protein sequence ID" value="EJU02282.1"/>
    <property type="molecule type" value="Genomic_DNA"/>
</dbReference>